<evidence type="ECO:0000313" key="2">
    <source>
        <dbReference type="Proteomes" id="UP001454036"/>
    </source>
</evidence>
<dbReference type="Proteomes" id="UP001454036">
    <property type="component" value="Unassembled WGS sequence"/>
</dbReference>
<evidence type="ECO:0000313" key="1">
    <source>
        <dbReference type="EMBL" id="GAA0166747.1"/>
    </source>
</evidence>
<name>A0AAV3QRL4_LITER</name>
<dbReference type="EMBL" id="BAABME010005843">
    <property type="protein sequence ID" value="GAA0166747.1"/>
    <property type="molecule type" value="Genomic_DNA"/>
</dbReference>
<reference evidence="1 2" key="1">
    <citation type="submission" date="2024-01" db="EMBL/GenBank/DDBJ databases">
        <title>The complete chloroplast genome sequence of Lithospermum erythrorhizon: insights into the phylogenetic relationship among Boraginaceae species and the maternal lineages of purple gromwells.</title>
        <authorList>
            <person name="Okada T."/>
            <person name="Watanabe K."/>
        </authorList>
    </citation>
    <scope>NUCLEOTIDE SEQUENCE [LARGE SCALE GENOMIC DNA]</scope>
</reference>
<comment type="caution">
    <text evidence="1">The sequence shown here is derived from an EMBL/GenBank/DDBJ whole genome shotgun (WGS) entry which is preliminary data.</text>
</comment>
<accession>A0AAV3QRL4</accession>
<sequence>MYLTQQNCILQDLKRPLRTPIPLWIDNNSTMHIIENPVFHERTKHIELDCHLIRDSYKDGCILPSYVLTKSQLVDVFTKSLPAAVLSTLLFKMGFTPTARP</sequence>
<organism evidence="1 2">
    <name type="scientific">Lithospermum erythrorhizon</name>
    <name type="common">Purple gromwell</name>
    <name type="synonym">Lithospermum officinale var. erythrorhizon</name>
    <dbReference type="NCBI Taxonomy" id="34254"/>
    <lineage>
        <taxon>Eukaryota</taxon>
        <taxon>Viridiplantae</taxon>
        <taxon>Streptophyta</taxon>
        <taxon>Embryophyta</taxon>
        <taxon>Tracheophyta</taxon>
        <taxon>Spermatophyta</taxon>
        <taxon>Magnoliopsida</taxon>
        <taxon>eudicotyledons</taxon>
        <taxon>Gunneridae</taxon>
        <taxon>Pentapetalae</taxon>
        <taxon>asterids</taxon>
        <taxon>lamiids</taxon>
        <taxon>Boraginales</taxon>
        <taxon>Boraginaceae</taxon>
        <taxon>Boraginoideae</taxon>
        <taxon>Lithospermeae</taxon>
        <taxon>Lithospermum</taxon>
    </lineage>
</organism>
<dbReference type="AlphaFoldDB" id="A0AAV3QRL4"/>
<dbReference type="PANTHER" id="PTHR11439:SF465">
    <property type="entry name" value="REVERSE TRANSCRIPTASE TY1_COPIA-TYPE DOMAIN-CONTAINING PROTEIN"/>
    <property type="match status" value="1"/>
</dbReference>
<dbReference type="CDD" id="cd09272">
    <property type="entry name" value="RNase_HI_RT_Ty1"/>
    <property type="match status" value="1"/>
</dbReference>
<proteinExistence type="predicted"/>
<evidence type="ECO:0008006" key="3">
    <source>
        <dbReference type="Google" id="ProtNLM"/>
    </source>
</evidence>
<dbReference type="PANTHER" id="PTHR11439">
    <property type="entry name" value="GAG-POL-RELATED RETROTRANSPOSON"/>
    <property type="match status" value="1"/>
</dbReference>
<keyword evidence="2" id="KW-1185">Reference proteome</keyword>
<gene>
    <name evidence="1" type="ORF">LIER_21833</name>
</gene>
<protein>
    <recommendedName>
        <fullName evidence="3">Copia protein</fullName>
    </recommendedName>
</protein>